<dbReference type="Proteomes" id="UP000184480">
    <property type="component" value="Unassembled WGS sequence"/>
</dbReference>
<dbReference type="AlphaFoldDB" id="A0A1M4TPM9"/>
<evidence type="ECO:0000313" key="2">
    <source>
        <dbReference type="EMBL" id="SHE46354.1"/>
    </source>
</evidence>
<proteinExistence type="predicted"/>
<dbReference type="Gene3D" id="2.60.120.1130">
    <property type="match status" value="1"/>
</dbReference>
<sequence length="659" mass="74791">MRFYTYLLGALFFLQGHVLFSQSKFGNATLEELNMTVYPQDSAASAVILSKVGETRFVYNELNGFQFEFTLKVKMKILKSEGLDLCNQSFSYYQESNSVGEKITGLSGTTYNLEDGKIVKTKLSNDYIFDENVEKKWKVKKFSMPAAKVGSVVEFKYTITSVYLYELREFSFQTSVPILYTSYEIIIPDYYYYNVNMQGYESLITKKEPSNLNFSVNYRDDDGRYHNERVSVNADKYLMVGKDIPAIKSEPYLWALDDYVTKVSFELRSIKYPWSTFKSLTTTWGEVDRRLLEAEDFGGNLKKTGLFKDDISNTGQTLDRAVEILGLVKSKVKWNDQISLTPDNLKDALKTGMGNSADINFLLINALKAGGFNAYPVVMSSRGKGRLPIANPSISELNYAIAAVEIDTLTYYTDAASKFGAWNVLPERSLVTQARAINGTNSDWVDLSTKTKGISSIVASVEFTDKGMKSIVKDIMRDEAALKFKGYYEKFKDQSEYTENLSSRLNGTIEDFEISGENSSGDDVRLSYTLMKSGSIGDDMIYFNPLVERIFTENPFKAETRKFPVNFDCLTDYKQIISVTIPEGYVVEELPQSTKVVYGDNELTFLYRIAASGNRVQIQYYYQINKLELYQESYSELQDFFTKMVAQSSAQIVLKKAGS</sequence>
<evidence type="ECO:0000259" key="1">
    <source>
        <dbReference type="Pfam" id="PF12969"/>
    </source>
</evidence>
<dbReference type="RefSeq" id="WP_062175468.1">
    <property type="nucleotide sequence ID" value="NZ_BBXL01000001.1"/>
</dbReference>
<gene>
    <name evidence="2" type="ORF">SAMN05444362_101384</name>
</gene>
<dbReference type="OrthoDB" id="98874at2"/>
<dbReference type="Gene3D" id="3.10.620.30">
    <property type="match status" value="1"/>
</dbReference>
<evidence type="ECO:0000313" key="3">
    <source>
        <dbReference type="Proteomes" id="UP000184480"/>
    </source>
</evidence>
<name>A0A1M4TPM9_9BACT</name>
<dbReference type="Pfam" id="PF12969">
    <property type="entry name" value="DUF3857"/>
    <property type="match status" value="1"/>
</dbReference>
<protein>
    <recommendedName>
        <fullName evidence="1">DUF3857 domain-containing protein</fullName>
    </recommendedName>
</protein>
<organism evidence="2 3">
    <name type="scientific">Dysgonomonas macrotermitis</name>
    <dbReference type="NCBI Taxonomy" id="1346286"/>
    <lineage>
        <taxon>Bacteria</taxon>
        <taxon>Pseudomonadati</taxon>
        <taxon>Bacteroidota</taxon>
        <taxon>Bacteroidia</taxon>
        <taxon>Bacteroidales</taxon>
        <taxon>Dysgonomonadaceae</taxon>
        <taxon>Dysgonomonas</taxon>
    </lineage>
</organism>
<dbReference type="Gene3D" id="2.60.40.3140">
    <property type="match status" value="1"/>
</dbReference>
<dbReference type="STRING" id="1346286.SAMN05444362_101384"/>
<dbReference type="EMBL" id="FQUC01000001">
    <property type="protein sequence ID" value="SHE46354.1"/>
    <property type="molecule type" value="Genomic_DNA"/>
</dbReference>
<accession>A0A1M4TPM9</accession>
<dbReference type="InterPro" id="IPR024618">
    <property type="entry name" value="DUF3857"/>
</dbReference>
<feature type="domain" description="DUF3857" evidence="1">
    <location>
        <begin position="68"/>
        <end position="201"/>
    </location>
</feature>
<reference evidence="3" key="1">
    <citation type="submission" date="2016-11" db="EMBL/GenBank/DDBJ databases">
        <authorList>
            <person name="Varghese N."/>
            <person name="Submissions S."/>
        </authorList>
    </citation>
    <scope>NUCLEOTIDE SEQUENCE [LARGE SCALE GENOMIC DNA]</scope>
    <source>
        <strain evidence="3">DSM 27370</strain>
    </source>
</reference>
<keyword evidence="3" id="KW-1185">Reference proteome</keyword>